<dbReference type="GO" id="GO:0030041">
    <property type="term" value="P:actin filament polymerization"/>
    <property type="evidence" value="ECO:0007669"/>
    <property type="project" value="TreeGrafter"/>
</dbReference>
<keyword evidence="7" id="KW-1185">Reference proteome</keyword>
<dbReference type="PANTHER" id="PTHR23065">
    <property type="entry name" value="PROLINE-SERINE-THREONINE PHOSPHATASE INTERACTING PROTEIN 1"/>
    <property type="match status" value="1"/>
</dbReference>
<dbReference type="InterPro" id="IPR027267">
    <property type="entry name" value="AH/BAR_dom_sf"/>
</dbReference>
<evidence type="ECO:0000256" key="2">
    <source>
        <dbReference type="SAM" id="Coils"/>
    </source>
</evidence>
<dbReference type="GO" id="GO:0005886">
    <property type="term" value="C:plasma membrane"/>
    <property type="evidence" value="ECO:0007669"/>
    <property type="project" value="TreeGrafter"/>
</dbReference>
<dbReference type="OMA" id="EEADQNM"/>
<proteinExistence type="evidence at transcript level"/>
<evidence type="ECO:0000313" key="6">
    <source>
        <dbReference type="Ensembl" id="ENSCMIP00000020805.1"/>
    </source>
</evidence>
<dbReference type="GO" id="GO:0051015">
    <property type="term" value="F:actin filament binding"/>
    <property type="evidence" value="ECO:0007669"/>
    <property type="project" value="TreeGrafter"/>
</dbReference>
<protein>
    <submittedName>
        <fullName evidence="6">Proline-serine-threonine phosphatase interacting protein 2</fullName>
    </submittedName>
    <submittedName>
        <fullName evidence="5">Proline-serine-threonine phosphatase-interacting protein 2-like protein</fullName>
    </submittedName>
</protein>
<dbReference type="EMBL" id="JW871970">
    <property type="protein sequence ID" value="AFP04488.1"/>
    <property type="molecule type" value="mRNA"/>
</dbReference>
<dbReference type="SUPFAM" id="SSF103657">
    <property type="entry name" value="BAR/IMD domain-like"/>
    <property type="match status" value="1"/>
</dbReference>
<dbReference type="GeneID" id="103188802"/>
<reference evidence="6" key="4">
    <citation type="submission" date="2025-05" db="UniProtKB">
        <authorList>
            <consortium name="Ensembl"/>
        </authorList>
    </citation>
    <scope>IDENTIFICATION</scope>
</reference>
<dbReference type="GO" id="GO:0005884">
    <property type="term" value="C:actin filament"/>
    <property type="evidence" value="ECO:0007669"/>
    <property type="project" value="TreeGrafter"/>
</dbReference>
<reference evidence="7" key="2">
    <citation type="journal article" date="2007" name="PLoS Biol.">
        <title>Survey sequencing and comparative analysis of the elephant shark (Callorhinchus milii) genome.</title>
        <authorList>
            <person name="Venkatesh B."/>
            <person name="Kirkness E.F."/>
            <person name="Loh Y.H."/>
            <person name="Halpern A.L."/>
            <person name="Lee A.P."/>
            <person name="Johnson J."/>
            <person name="Dandona N."/>
            <person name="Viswanathan L.D."/>
            <person name="Tay A."/>
            <person name="Venter J.C."/>
            <person name="Strausberg R.L."/>
            <person name="Brenner S."/>
        </authorList>
    </citation>
    <scope>NUCLEOTIDE SEQUENCE [LARGE SCALE GENOMIC DNA]</scope>
</reference>
<evidence type="ECO:0000259" key="4">
    <source>
        <dbReference type="PROSITE" id="PS51741"/>
    </source>
</evidence>
<dbReference type="STRING" id="7868.ENSCMIP00000020805"/>
<dbReference type="InterPro" id="IPR031160">
    <property type="entry name" value="F_BAR_dom"/>
</dbReference>
<dbReference type="FunFam" id="1.20.1270.60:FF:000037">
    <property type="entry name" value="Proline-serine-threonine phosphatase interacting protein 1"/>
    <property type="match status" value="1"/>
</dbReference>
<dbReference type="RefSeq" id="XP_007907104.1">
    <property type="nucleotide sequence ID" value="XM_007908913.2"/>
</dbReference>
<dbReference type="PANTHER" id="PTHR23065:SF9">
    <property type="entry name" value="PROLINE-SERINE-THREONINE PHOSPHATASE-INTERACTING PROTEIN 2"/>
    <property type="match status" value="1"/>
</dbReference>
<dbReference type="KEGG" id="cmk:103188802"/>
<organism evidence="5">
    <name type="scientific">Callorhinchus milii</name>
    <name type="common">Ghost shark</name>
    <dbReference type="NCBI Taxonomy" id="7868"/>
    <lineage>
        <taxon>Eukaryota</taxon>
        <taxon>Metazoa</taxon>
        <taxon>Chordata</taxon>
        <taxon>Craniata</taxon>
        <taxon>Vertebrata</taxon>
        <taxon>Chondrichthyes</taxon>
        <taxon>Holocephali</taxon>
        <taxon>Chimaeriformes</taxon>
        <taxon>Callorhinchidae</taxon>
        <taxon>Callorhinchus</taxon>
    </lineage>
</organism>
<dbReference type="Proteomes" id="UP000314986">
    <property type="component" value="Unassembled WGS sequence"/>
</dbReference>
<dbReference type="PROSITE" id="PS51741">
    <property type="entry name" value="F_BAR"/>
    <property type="match status" value="1"/>
</dbReference>
<evidence type="ECO:0000256" key="1">
    <source>
        <dbReference type="PROSITE-ProRule" id="PRU01077"/>
    </source>
</evidence>
<dbReference type="InterPro" id="IPR001060">
    <property type="entry name" value="FCH_dom"/>
</dbReference>
<dbReference type="Pfam" id="PF00611">
    <property type="entry name" value="FCH"/>
    <property type="match status" value="1"/>
</dbReference>
<evidence type="ECO:0000313" key="7">
    <source>
        <dbReference type="Proteomes" id="UP000314986"/>
    </source>
</evidence>
<feature type="domain" description="F-BAR" evidence="4">
    <location>
        <begin position="4"/>
        <end position="263"/>
    </location>
</feature>
<accession>V9KZU4</accession>
<dbReference type="CTD" id="9050"/>
<dbReference type="OrthoDB" id="10255964at2759"/>
<gene>
    <name evidence="6" type="primary">pstpip2</name>
</gene>
<keyword evidence="1 2" id="KW-0175">Coiled coil</keyword>
<reference evidence="5 7" key="3">
    <citation type="journal article" date="2014" name="Nature">
        <title>Elephant shark genome provides unique insights into gnathostome evolution.</title>
        <authorList>
            <consortium name="International Elephant Shark Genome Sequencing Consortium"/>
            <person name="Venkatesh B."/>
            <person name="Lee A.P."/>
            <person name="Ravi V."/>
            <person name="Maurya A.K."/>
            <person name="Lian M.M."/>
            <person name="Swann J.B."/>
            <person name="Ohta Y."/>
            <person name="Flajnik M.F."/>
            <person name="Sutoh Y."/>
            <person name="Kasahara M."/>
            <person name="Hoon S."/>
            <person name="Gangu V."/>
            <person name="Roy S.W."/>
            <person name="Irimia M."/>
            <person name="Korzh V."/>
            <person name="Kondrychyn I."/>
            <person name="Lim Z.W."/>
            <person name="Tay B.H."/>
            <person name="Tohari S."/>
            <person name="Kong K.W."/>
            <person name="Ho S."/>
            <person name="Lorente-Galdos B."/>
            <person name="Quilez J."/>
            <person name="Marques-Bonet T."/>
            <person name="Raney B.J."/>
            <person name="Ingham P.W."/>
            <person name="Tay A."/>
            <person name="Hillier L.W."/>
            <person name="Minx P."/>
            <person name="Boehm T."/>
            <person name="Wilson R.K."/>
            <person name="Brenner S."/>
            <person name="Warren W.C."/>
        </authorList>
    </citation>
    <scope>NUCLEOTIDE SEQUENCE</scope>
    <source>
        <tissue evidence="5">Gills</tissue>
    </source>
</reference>
<sequence length="332" mass="39053">MRESHFRDNFWSTDLTSTSGYDSLIQRMNDGRKSCKELEEFMKQRASIEERYGKDLVSLSKKVCGQNELNTLKRAFDVFKQQIENVGLSHIQLASNLREEVKKLEDFREKQKDARKKVEHVMENLHKQKSAFYKKTMDSKKTYEQKCKDKDEAEQQMNRNTGLTNVKQIEKLQAKAHQSKQVADEADRVYYQNVSNLEKIQKDWETEHIRTCEMLEQQDCERIHGLRNTMWVHSNLLSQECVANDETYEEIRKVLEQCNIQKDLEFYVDLKRTGDTPPAIIPYENYYNAQRGLSGPRNSNNTRRNPLPVPQNAYDESQYATIGDSSYSLLQH</sequence>
<name>V9KZU4_CALMI</name>
<dbReference type="GeneTree" id="ENSGT00940000158788"/>
<evidence type="ECO:0000313" key="5">
    <source>
        <dbReference type="EMBL" id="AFP04488.1"/>
    </source>
</evidence>
<dbReference type="Ensembl" id="ENSCMIT00000021186.1">
    <property type="protein sequence ID" value="ENSCMIP00000020805.1"/>
    <property type="gene ID" value="ENSCMIG00000009556.1"/>
</dbReference>
<evidence type="ECO:0000256" key="3">
    <source>
        <dbReference type="SAM" id="MobiDB-lite"/>
    </source>
</evidence>
<dbReference type="AlphaFoldDB" id="V9KZU4"/>
<feature type="region of interest" description="Disordered" evidence="3">
    <location>
        <begin position="291"/>
        <end position="315"/>
    </location>
</feature>
<dbReference type="SMART" id="SM00055">
    <property type="entry name" value="FCH"/>
    <property type="match status" value="1"/>
</dbReference>
<dbReference type="Gene3D" id="1.20.1270.60">
    <property type="entry name" value="Arfaptin homology (AH) domain/BAR domain"/>
    <property type="match status" value="1"/>
</dbReference>
<reference evidence="7" key="1">
    <citation type="journal article" date="2006" name="Science">
        <title>Ancient noncoding elements conserved in the human genome.</title>
        <authorList>
            <person name="Venkatesh B."/>
            <person name="Kirkness E.F."/>
            <person name="Loh Y.H."/>
            <person name="Halpern A.L."/>
            <person name="Lee A.P."/>
            <person name="Johnson J."/>
            <person name="Dandona N."/>
            <person name="Viswanathan L.D."/>
            <person name="Tay A."/>
            <person name="Venter J.C."/>
            <person name="Strausberg R.L."/>
            <person name="Brenner S."/>
        </authorList>
    </citation>
    <scope>NUCLEOTIDE SEQUENCE [LARGE SCALE GENOMIC DNA]</scope>
</reference>
<feature type="coiled-coil region" evidence="2">
    <location>
        <begin position="94"/>
        <end position="189"/>
    </location>
</feature>
<dbReference type="GO" id="GO:0005737">
    <property type="term" value="C:cytoplasm"/>
    <property type="evidence" value="ECO:0007669"/>
    <property type="project" value="TreeGrafter"/>
</dbReference>